<evidence type="ECO:0000256" key="1">
    <source>
        <dbReference type="ARBA" id="ARBA00022603"/>
    </source>
</evidence>
<organism evidence="7 8">
    <name type="scientific">Streptomyces formicae</name>
    <dbReference type="NCBI Taxonomy" id="1616117"/>
    <lineage>
        <taxon>Bacteria</taxon>
        <taxon>Bacillati</taxon>
        <taxon>Actinomycetota</taxon>
        <taxon>Actinomycetes</taxon>
        <taxon>Kitasatosporales</taxon>
        <taxon>Streptomycetaceae</taxon>
        <taxon>Streptomyces</taxon>
    </lineage>
</organism>
<gene>
    <name evidence="7" type="ORF">KY5_2302c</name>
</gene>
<evidence type="ECO:0000256" key="3">
    <source>
        <dbReference type="ARBA" id="ARBA00022691"/>
    </source>
</evidence>
<evidence type="ECO:0000313" key="8">
    <source>
        <dbReference type="Proteomes" id="UP000221011"/>
    </source>
</evidence>
<dbReference type="GO" id="GO:0008171">
    <property type="term" value="F:O-methyltransferase activity"/>
    <property type="evidence" value="ECO:0007669"/>
    <property type="project" value="InterPro"/>
</dbReference>
<evidence type="ECO:0000259" key="6">
    <source>
        <dbReference type="Pfam" id="PF08100"/>
    </source>
</evidence>
<dbReference type="Gene3D" id="3.40.50.150">
    <property type="entry name" value="Vaccinia Virus protein VP39"/>
    <property type="match status" value="1"/>
</dbReference>
<dbReference type="RefSeq" id="WP_098242164.1">
    <property type="nucleotide sequence ID" value="NZ_CP022685.1"/>
</dbReference>
<evidence type="ECO:0000313" key="7">
    <source>
        <dbReference type="EMBL" id="ATL27320.1"/>
    </source>
</evidence>
<dbReference type="EMBL" id="CP022685">
    <property type="protein sequence ID" value="ATL27320.1"/>
    <property type="molecule type" value="Genomic_DNA"/>
</dbReference>
<dbReference type="AlphaFoldDB" id="A0A291Q6A4"/>
<dbReference type="InterPro" id="IPR016461">
    <property type="entry name" value="COMT-like"/>
</dbReference>
<dbReference type="Gene3D" id="1.10.287.1350">
    <property type="match status" value="1"/>
</dbReference>
<evidence type="ECO:0000256" key="2">
    <source>
        <dbReference type="ARBA" id="ARBA00022679"/>
    </source>
</evidence>
<dbReference type="Gene3D" id="1.10.10.10">
    <property type="entry name" value="Winged helix-like DNA-binding domain superfamily/Winged helix DNA-binding domain"/>
    <property type="match status" value="1"/>
</dbReference>
<keyword evidence="1 7" id="KW-0489">Methyltransferase</keyword>
<keyword evidence="8" id="KW-1185">Reference proteome</keyword>
<dbReference type="SUPFAM" id="SSF53335">
    <property type="entry name" value="S-adenosyl-L-methionine-dependent methyltransferases"/>
    <property type="match status" value="1"/>
</dbReference>
<dbReference type="PANTHER" id="PTHR43712">
    <property type="entry name" value="PUTATIVE (AFU_ORTHOLOGUE AFUA_4G14580)-RELATED"/>
    <property type="match status" value="1"/>
</dbReference>
<dbReference type="GO" id="GO:0046983">
    <property type="term" value="F:protein dimerization activity"/>
    <property type="evidence" value="ECO:0007669"/>
    <property type="project" value="InterPro"/>
</dbReference>
<dbReference type="KEGG" id="sfk:KY5_2302c"/>
<keyword evidence="3" id="KW-0949">S-adenosyl-L-methionine</keyword>
<dbReference type="GO" id="GO:0032259">
    <property type="term" value="P:methylation"/>
    <property type="evidence" value="ECO:0007669"/>
    <property type="project" value="UniProtKB-KW"/>
</dbReference>
<evidence type="ECO:0000259" key="5">
    <source>
        <dbReference type="Pfam" id="PF00891"/>
    </source>
</evidence>
<dbReference type="InterPro" id="IPR001077">
    <property type="entry name" value="COMT_C"/>
</dbReference>
<proteinExistence type="predicted"/>
<dbReference type="SUPFAM" id="SSF46785">
    <property type="entry name" value="Winged helix' DNA-binding domain"/>
    <property type="match status" value="1"/>
</dbReference>
<keyword evidence="2 7" id="KW-0808">Transferase</keyword>
<accession>A0A291Q6A4</accession>
<sequence>MTTADAATEHETAHDHAAAPAFDPGAAAHLYRLAFGFVPAQMIHVAVRLRLPDLLADRTWSAADLAAEAGVQAQALRRVLRGLASLGVVTETDEGGFHLAPAGQLLRSDVPHSLRPMLLPYFDEGIWAAWGGLLDAVRTGRPSIETVTGGPVFAYFEQNPELGAQFHAAMAVSAQAEAWAVAEAYDFSDVATVVDVGGGDGTLLTGLLTRHPHLRGVLADTAQGVAGAVDRFAGAGLGERCDVVAGDFFASVPPGADRYVIKSVLHDWDDDRCVDLLRNCRDAMSDTGRIMVVEIVAPPVVDTGTDPFLAVSDLTLMVLTPGRERTAAEFDELFRRAGLELVARSEPLGFSGYRIIEARSSR</sequence>
<evidence type="ECO:0000256" key="4">
    <source>
        <dbReference type="PIRSR" id="PIRSR005739-1"/>
    </source>
</evidence>
<dbReference type="Pfam" id="PF08100">
    <property type="entry name" value="Dimerisation"/>
    <property type="match status" value="1"/>
</dbReference>
<feature type="domain" description="O-methyltransferase C-terminal" evidence="5">
    <location>
        <begin position="130"/>
        <end position="339"/>
    </location>
</feature>
<dbReference type="PIRSF" id="PIRSF005739">
    <property type="entry name" value="O-mtase"/>
    <property type="match status" value="1"/>
</dbReference>
<dbReference type="Proteomes" id="UP000221011">
    <property type="component" value="Chromosome"/>
</dbReference>
<protein>
    <submittedName>
        <fullName evidence="7">O-methyltransferase</fullName>
    </submittedName>
</protein>
<dbReference type="Pfam" id="PF00891">
    <property type="entry name" value="Methyltransf_2"/>
    <property type="match status" value="1"/>
</dbReference>
<dbReference type="PROSITE" id="PS51683">
    <property type="entry name" value="SAM_OMT_II"/>
    <property type="match status" value="1"/>
</dbReference>
<dbReference type="InterPro" id="IPR036388">
    <property type="entry name" value="WH-like_DNA-bd_sf"/>
</dbReference>
<reference evidence="7 8" key="1">
    <citation type="submission" date="2017-08" db="EMBL/GenBank/DDBJ databases">
        <title>Complete Genome Sequence of Streptomyces formicae KY5, the formicamycin producer.</title>
        <authorList>
            <person name="Holmes N.A."/>
            <person name="Devine R."/>
            <person name="Qin Z."/>
            <person name="Seipke R.F."/>
            <person name="Wilkinson B."/>
            <person name="Hutchings M.I."/>
        </authorList>
    </citation>
    <scope>NUCLEOTIDE SEQUENCE [LARGE SCALE GENOMIC DNA]</scope>
    <source>
        <strain evidence="7 8">KY5</strain>
    </source>
</reference>
<dbReference type="InterPro" id="IPR029063">
    <property type="entry name" value="SAM-dependent_MTases_sf"/>
</dbReference>
<name>A0A291Q6A4_9ACTN</name>
<dbReference type="InterPro" id="IPR012967">
    <property type="entry name" value="COMT_dimerisation"/>
</dbReference>
<dbReference type="InterPro" id="IPR036390">
    <property type="entry name" value="WH_DNA-bd_sf"/>
</dbReference>
<dbReference type="PANTHER" id="PTHR43712:SF2">
    <property type="entry name" value="O-METHYLTRANSFERASE CICE"/>
    <property type="match status" value="1"/>
</dbReference>
<feature type="active site" description="Proton acceptor" evidence="4">
    <location>
        <position position="266"/>
    </location>
</feature>
<feature type="domain" description="O-methyltransferase dimerisation" evidence="6">
    <location>
        <begin position="32"/>
        <end position="106"/>
    </location>
</feature>